<keyword evidence="6 7" id="KW-0503">Monooxygenase</keyword>
<dbReference type="Pfam" id="PF00067">
    <property type="entry name" value="p450"/>
    <property type="match status" value="1"/>
</dbReference>
<evidence type="ECO:0000256" key="6">
    <source>
        <dbReference type="ARBA" id="ARBA00023033"/>
    </source>
</evidence>
<evidence type="ECO:0000313" key="9">
    <source>
        <dbReference type="Proteomes" id="UP000011566"/>
    </source>
</evidence>
<dbReference type="PATRIC" id="fig|1132509.6.peg.3075"/>
<dbReference type="Proteomes" id="UP000011566">
    <property type="component" value="Unassembled WGS sequence"/>
</dbReference>
<proteinExistence type="inferred from homology"/>
<evidence type="ECO:0000256" key="4">
    <source>
        <dbReference type="ARBA" id="ARBA00023002"/>
    </source>
</evidence>
<dbReference type="InterPro" id="IPR017972">
    <property type="entry name" value="Cyt_P450_CS"/>
</dbReference>
<sequence>MKLPSGLEPSQRRVDPFTWYETMRSTEPVRYDEERERWDVFRYDDVRRVLSDYETFSSAGLSDFDSFDVLGTVLVDENPPEHDRLRGVVDEFFQPGNLESLRSSVRSIVDEQLDRTLEDGPAIDAIGQLTAPVTVLTISRLLGIPREDWDTVKQWSDVMGGGGASESEDWKDAQRTFKEIREYIGTLLEERRGEDRDDVISAITSTEASENALSKEEQISFCIFLFLAGHSTTTHAAGSVLWTLAEENQYENLRDGKLDRELTFEESLRYRGPVQSLSGRHTTEEVELSGVTIPAGEQVTSWIGSANRDPEVFDDPEQFQPDRRANRHIAFGFGPHVCLGAPLARLEGDTILDAVTDRIQDIELAEESFDPEPMSWPLTYGLDSLPMRFYGM</sequence>
<dbReference type="Gene3D" id="1.10.630.10">
    <property type="entry name" value="Cytochrome P450"/>
    <property type="match status" value="1"/>
</dbReference>
<evidence type="ECO:0000256" key="7">
    <source>
        <dbReference type="RuleBase" id="RU000461"/>
    </source>
</evidence>
<dbReference type="PRINTS" id="PR00359">
    <property type="entry name" value="BP450"/>
</dbReference>
<dbReference type="InterPro" id="IPR036396">
    <property type="entry name" value="Cyt_P450_sf"/>
</dbReference>
<evidence type="ECO:0000256" key="3">
    <source>
        <dbReference type="ARBA" id="ARBA00022723"/>
    </source>
</evidence>
<reference evidence="8 9" key="1">
    <citation type="journal article" date="2014" name="PLoS Genet.">
        <title>Phylogenetically driven sequencing of extremely halophilic archaea reveals strategies for static and dynamic osmo-response.</title>
        <authorList>
            <person name="Becker E.A."/>
            <person name="Seitzer P.M."/>
            <person name="Tritt A."/>
            <person name="Larsen D."/>
            <person name="Krusor M."/>
            <person name="Yao A.I."/>
            <person name="Wu D."/>
            <person name="Madern D."/>
            <person name="Eisen J.A."/>
            <person name="Darling A.E."/>
            <person name="Facciotti M.T."/>
        </authorList>
    </citation>
    <scope>NUCLEOTIDE SEQUENCE [LARGE SCALE GENOMIC DNA]</scope>
    <source>
        <strain evidence="8 9">100A6</strain>
    </source>
</reference>
<protein>
    <submittedName>
        <fullName evidence="8">Cytochrome P450</fullName>
    </submittedName>
</protein>
<evidence type="ECO:0000313" key="8">
    <source>
        <dbReference type="EMBL" id="EMA37188.1"/>
    </source>
</evidence>
<dbReference type="FunFam" id="1.10.630.10:FF:000018">
    <property type="entry name" value="Cytochrome P450 monooxygenase"/>
    <property type="match status" value="1"/>
</dbReference>
<dbReference type="GO" id="GO:0005506">
    <property type="term" value="F:iron ion binding"/>
    <property type="evidence" value="ECO:0007669"/>
    <property type="project" value="InterPro"/>
</dbReference>
<dbReference type="PANTHER" id="PTHR46696:SF6">
    <property type="entry name" value="P450, PUTATIVE (EUROFUNG)-RELATED"/>
    <property type="match status" value="1"/>
</dbReference>
<dbReference type="PROSITE" id="PS00086">
    <property type="entry name" value="CYTOCHROME_P450"/>
    <property type="match status" value="1"/>
</dbReference>
<accession>M0LVK1</accession>
<keyword evidence="3 7" id="KW-0479">Metal-binding</keyword>
<keyword evidence="9" id="KW-1185">Reference proteome</keyword>
<evidence type="ECO:0000256" key="5">
    <source>
        <dbReference type="ARBA" id="ARBA00023004"/>
    </source>
</evidence>
<dbReference type="EMBL" id="AOMB01000036">
    <property type="protein sequence ID" value="EMA37188.1"/>
    <property type="molecule type" value="Genomic_DNA"/>
</dbReference>
<dbReference type="InterPro" id="IPR002397">
    <property type="entry name" value="Cyt_P450_B"/>
</dbReference>
<keyword evidence="5 7" id="KW-0408">Iron</keyword>
<gene>
    <name evidence="8" type="ORF">C447_13262</name>
</gene>
<keyword evidence="4 7" id="KW-0560">Oxidoreductase</keyword>
<dbReference type="GO" id="GO:0004497">
    <property type="term" value="F:monooxygenase activity"/>
    <property type="evidence" value="ECO:0007669"/>
    <property type="project" value="UniProtKB-KW"/>
</dbReference>
<comment type="similarity">
    <text evidence="1 7">Belongs to the cytochrome P450 family.</text>
</comment>
<organism evidence="8 9">
    <name type="scientific">Halococcus hamelinensis 100A6</name>
    <dbReference type="NCBI Taxonomy" id="1132509"/>
    <lineage>
        <taxon>Archaea</taxon>
        <taxon>Methanobacteriati</taxon>
        <taxon>Methanobacteriota</taxon>
        <taxon>Stenosarchaea group</taxon>
        <taxon>Halobacteria</taxon>
        <taxon>Halobacteriales</taxon>
        <taxon>Halococcaceae</taxon>
        <taxon>Halococcus</taxon>
    </lineage>
</organism>
<keyword evidence="2 7" id="KW-0349">Heme</keyword>
<name>M0LVK1_9EURY</name>
<evidence type="ECO:0000256" key="1">
    <source>
        <dbReference type="ARBA" id="ARBA00010617"/>
    </source>
</evidence>
<dbReference type="SUPFAM" id="SSF48264">
    <property type="entry name" value="Cytochrome P450"/>
    <property type="match status" value="1"/>
</dbReference>
<comment type="caution">
    <text evidence="8">The sequence shown here is derived from an EMBL/GenBank/DDBJ whole genome shotgun (WGS) entry which is preliminary data.</text>
</comment>
<dbReference type="eggNOG" id="arCOG02814">
    <property type="taxonomic scope" value="Archaea"/>
</dbReference>
<dbReference type="GO" id="GO:0016705">
    <property type="term" value="F:oxidoreductase activity, acting on paired donors, with incorporation or reduction of molecular oxygen"/>
    <property type="evidence" value="ECO:0007669"/>
    <property type="project" value="InterPro"/>
</dbReference>
<evidence type="ECO:0000256" key="2">
    <source>
        <dbReference type="ARBA" id="ARBA00022617"/>
    </source>
</evidence>
<dbReference type="AlphaFoldDB" id="M0LVK1"/>
<dbReference type="GO" id="GO:0020037">
    <property type="term" value="F:heme binding"/>
    <property type="evidence" value="ECO:0007669"/>
    <property type="project" value="InterPro"/>
</dbReference>
<dbReference type="InterPro" id="IPR001128">
    <property type="entry name" value="Cyt_P450"/>
</dbReference>
<dbReference type="PANTHER" id="PTHR46696">
    <property type="entry name" value="P450, PUTATIVE (EUROFUNG)-RELATED"/>
    <property type="match status" value="1"/>
</dbReference>